<gene>
    <name evidence="2" type="ORF">SAMN05216193_106294</name>
</gene>
<keyword evidence="3" id="KW-1185">Reference proteome</keyword>
<sequence>MATPIEDFIITLPAPKSATSSTALELPGDEALRLYPQFIQRLSGEEVRMTAPMLAASTQSTTRTRCEWRESRYWSLESAADHWSRQEMRLTQVNSGQKVVVAQMHVKDSDRPPLKVFWNKGKLTLGFRRSHEREEAVNSTVLDKVPLGATFRLNLHVTDGGSVSVTASCNGVKSAPSPLRLDGSWNGRLLNFHGGVYNQLDPGPSTLAADASVCVISELSVTHS</sequence>
<dbReference type="InterPro" id="IPR013320">
    <property type="entry name" value="ConA-like_dom_sf"/>
</dbReference>
<dbReference type="SUPFAM" id="SSF49899">
    <property type="entry name" value="Concanavalin A-like lectins/glucanases"/>
    <property type="match status" value="1"/>
</dbReference>
<dbReference type="Pfam" id="PF08787">
    <property type="entry name" value="Alginate_lyase2"/>
    <property type="match status" value="1"/>
</dbReference>
<accession>A0A1H0FQD6</accession>
<evidence type="ECO:0000259" key="1">
    <source>
        <dbReference type="Pfam" id="PF08787"/>
    </source>
</evidence>
<feature type="domain" description="Alginate lyase 2" evidence="1">
    <location>
        <begin position="5"/>
        <end position="223"/>
    </location>
</feature>
<evidence type="ECO:0000313" key="2">
    <source>
        <dbReference type="EMBL" id="SDN96855.1"/>
    </source>
</evidence>
<protein>
    <submittedName>
        <fullName evidence="2">Alginate lyase</fullName>
    </submittedName>
</protein>
<dbReference type="Proteomes" id="UP000242957">
    <property type="component" value="Unassembled WGS sequence"/>
</dbReference>
<keyword evidence="2" id="KW-0456">Lyase</keyword>
<dbReference type="STRING" id="198616.SAMN05216193_106294"/>
<dbReference type="InterPro" id="IPR014895">
    <property type="entry name" value="Alginate_lyase_2"/>
</dbReference>
<dbReference type="OrthoDB" id="5523885at2"/>
<dbReference type="RefSeq" id="WP_084314730.1">
    <property type="nucleotide sequence ID" value="NZ_FNIJ01000006.1"/>
</dbReference>
<name>A0A1H0FQD6_9PSED</name>
<dbReference type="GO" id="GO:0016829">
    <property type="term" value="F:lyase activity"/>
    <property type="evidence" value="ECO:0007669"/>
    <property type="project" value="UniProtKB-KW"/>
</dbReference>
<dbReference type="EMBL" id="FNIJ01000006">
    <property type="protein sequence ID" value="SDN96855.1"/>
    <property type="molecule type" value="Genomic_DNA"/>
</dbReference>
<dbReference type="Gene3D" id="2.60.120.200">
    <property type="match status" value="1"/>
</dbReference>
<dbReference type="AlphaFoldDB" id="A0A1H0FQD6"/>
<proteinExistence type="predicted"/>
<evidence type="ECO:0000313" key="3">
    <source>
        <dbReference type="Proteomes" id="UP000242957"/>
    </source>
</evidence>
<organism evidence="2 3">
    <name type="scientific">Pseudomonas jinjuensis</name>
    <dbReference type="NCBI Taxonomy" id="198616"/>
    <lineage>
        <taxon>Bacteria</taxon>
        <taxon>Pseudomonadati</taxon>
        <taxon>Pseudomonadota</taxon>
        <taxon>Gammaproteobacteria</taxon>
        <taxon>Pseudomonadales</taxon>
        <taxon>Pseudomonadaceae</taxon>
        <taxon>Pseudomonas</taxon>
    </lineage>
</organism>
<reference evidence="3" key="1">
    <citation type="submission" date="2016-10" db="EMBL/GenBank/DDBJ databases">
        <authorList>
            <person name="Varghese N."/>
            <person name="Submissions S."/>
        </authorList>
    </citation>
    <scope>NUCLEOTIDE SEQUENCE [LARGE SCALE GENOMIC DNA]</scope>
    <source>
        <strain evidence="3">JCM 21621</strain>
    </source>
</reference>